<dbReference type="InParanoid" id="A0A200QCH2"/>
<organism evidence="1 2">
    <name type="scientific">Macleaya cordata</name>
    <name type="common">Five-seeded plume-poppy</name>
    <name type="synonym">Bocconia cordata</name>
    <dbReference type="NCBI Taxonomy" id="56857"/>
    <lineage>
        <taxon>Eukaryota</taxon>
        <taxon>Viridiplantae</taxon>
        <taxon>Streptophyta</taxon>
        <taxon>Embryophyta</taxon>
        <taxon>Tracheophyta</taxon>
        <taxon>Spermatophyta</taxon>
        <taxon>Magnoliopsida</taxon>
        <taxon>Ranunculales</taxon>
        <taxon>Papaveraceae</taxon>
        <taxon>Papaveroideae</taxon>
        <taxon>Macleaya</taxon>
    </lineage>
</organism>
<dbReference type="OrthoDB" id="262529at2759"/>
<dbReference type="GO" id="GO:0036297">
    <property type="term" value="P:interstrand cross-link repair"/>
    <property type="evidence" value="ECO:0007669"/>
    <property type="project" value="TreeGrafter"/>
</dbReference>
<dbReference type="PANTHER" id="PTHR23240">
    <property type="entry name" value="DNA CROSS-LINK REPAIR PROTEIN PSO2/SNM1-RELATED"/>
    <property type="match status" value="1"/>
</dbReference>
<dbReference type="GO" id="GO:0006303">
    <property type="term" value="P:double-strand break repair via nonhomologous end joining"/>
    <property type="evidence" value="ECO:0007669"/>
    <property type="project" value="TreeGrafter"/>
</dbReference>
<evidence type="ECO:0000313" key="2">
    <source>
        <dbReference type="Proteomes" id="UP000195402"/>
    </source>
</evidence>
<dbReference type="Proteomes" id="UP000195402">
    <property type="component" value="Unassembled WGS sequence"/>
</dbReference>
<comment type="caution">
    <text evidence="1">The sequence shown here is derived from an EMBL/GenBank/DDBJ whole genome shotgun (WGS) entry which is preliminary data.</text>
</comment>
<dbReference type="AlphaFoldDB" id="A0A200QCH2"/>
<gene>
    <name evidence="1" type="ORF">BVC80_1725g36</name>
</gene>
<dbReference type="STRING" id="56857.A0A200QCH2"/>
<dbReference type="GO" id="GO:0003684">
    <property type="term" value="F:damaged DNA binding"/>
    <property type="evidence" value="ECO:0007669"/>
    <property type="project" value="TreeGrafter"/>
</dbReference>
<keyword evidence="2" id="KW-1185">Reference proteome</keyword>
<dbReference type="Gene3D" id="3.60.15.10">
    <property type="entry name" value="Ribonuclease Z/Hydroxyacylglutathione hydrolase-like"/>
    <property type="match status" value="1"/>
</dbReference>
<evidence type="ECO:0008006" key="3">
    <source>
        <dbReference type="Google" id="ProtNLM"/>
    </source>
</evidence>
<reference evidence="1 2" key="1">
    <citation type="journal article" date="2017" name="Mol. Plant">
        <title>The Genome of Medicinal Plant Macleaya cordata Provides New Insights into Benzylisoquinoline Alkaloids Metabolism.</title>
        <authorList>
            <person name="Liu X."/>
            <person name="Liu Y."/>
            <person name="Huang P."/>
            <person name="Ma Y."/>
            <person name="Qing Z."/>
            <person name="Tang Q."/>
            <person name="Cao H."/>
            <person name="Cheng P."/>
            <person name="Zheng Y."/>
            <person name="Yuan Z."/>
            <person name="Zhou Y."/>
            <person name="Liu J."/>
            <person name="Tang Z."/>
            <person name="Zhuo Y."/>
            <person name="Zhang Y."/>
            <person name="Yu L."/>
            <person name="Huang J."/>
            <person name="Yang P."/>
            <person name="Peng Q."/>
            <person name="Zhang J."/>
            <person name="Jiang W."/>
            <person name="Zhang Z."/>
            <person name="Lin K."/>
            <person name="Ro D.K."/>
            <person name="Chen X."/>
            <person name="Xiong X."/>
            <person name="Shang Y."/>
            <person name="Huang S."/>
            <person name="Zeng J."/>
        </authorList>
    </citation>
    <scope>NUCLEOTIDE SEQUENCE [LARGE SCALE GENOMIC DNA]</scope>
    <source>
        <strain evidence="2">cv. BLH2017</strain>
        <tissue evidence="1">Root</tissue>
    </source>
</reference>
<sequence>MATLPCSTTKTLTLSSPSIFLEGNATSTPDLHTKLYPGAFSKTSPPQTSPPLSFSLLSQQSPLPHIPIDDFPHSKLIPKTRFIVDGFRNSGNYSISYFLSHFHSDHYAGLNPSWSRGLIFCSEITARLLIEVLKISPFFVVSLSLQEPVCIDECEVTLIDANHCPGAVQIVGKWHYYVLHLEKKNMGSLRRMLL</sequence>
<name>A0A200QCH2_MACCD</name>
<protein>
    <recommendedName>
        <fullName evidence="3">DNA repair metallo-beta-lactamase</fullName>
    </recommendedName>
</protein>
<accession>A0A200QCH2</accession>
<dbReference type="SUPFAM" id="SSF56281">
    <property type="entry name" value="Metallo-hydrolase/oxidoreductase"/>
    <property type="match status" value="1"/>
</dbReference>
<dbReference type="PANTHER" id="PTHR23240:SF35">
    <property type="entry name" value="DNA REPAIR METALLO-BETA-LACTAMASE FAMILY PROTEIN-RELATED"/>
    <property type="match status" value="1"/>
</dbReference>
<proteinExistence type="predicted"/>
<dbReference type="InterPro" id="IPR036866">
    <property type="entry name" value="RibonucZ/Hydroxyglut_hydro"/>
</dbReference>
<dbReference type="GO" id="GO:0035312">
    <property type="term" value="F:5'-3' DNA exonuclease activity"/>
    <property type="evidence" value="ECO:0007669"/>
    <property type="project" value="TreeGrafter"/>
</dbReference>
<evidence type="ECO:0000313" key="1">
    <source>
        <dbReference type="EMBL" id="OVA08140.1"/>
    </source>
</evidence>
<dbReference type="EMBL" id="MVGT01002359">
    <property type="protein sequence ID" value="OVA08140.1"/>
    <property type="molecule type" value="Genomic_DNA"/>
</dbReference>